<name>A0ABV9KUA7_9BACT</name>
<sequence length="197" mass="22356">MKRILLLPLFVLLFSCGGTTSSYEKVIADFVQTNSRGTKLDMHFKAEKLEEVRRVTVADSIKIITDNFNDERDKQMASLEKTVSLFTENLEKAKAANRPSLTMINSYQSSIDKTNEQIAALRKSVPEELAKYENRDAGDILTIVVRCTYSVDEPITNKRAMETFDFFLSPDGTKCYSQKRVKEIIFNSTINTKGFPS</sequence>
<dbReference type="RefSeq" id="WP_379994393.1">
    <property type="nucleotide sequence ID" value="NZ_JBHSGN010000046.1"/>
</dbReference>
<feature type="chain" id="PRO_5046517226" description="Lipoprotein" evidence="2">
    <location>
        <begin position="21"/>
        <end position="197"/>
    </location>
</feature>
<dbReference type="EMBL" id="JBHSGN010000046">
    <property type="protein sequence ID" value="MFC4673156.1"/>
    <property type="molecule type" value="Genomic_DNA"/>
</dbReference>
<proteinExistence type="predicted"/>
<evidence type="ECO:0000313" key="3">
    <source>
        <dbReference type="EMBL" id="MFC4673156.1"/>
    </source>
</evidence>
<feature type="coiled-coil region" evidence="1">
    <location>
        <begin position="76"/>
        <end position="124"/>
    </location>
</feature>
<keyword evidence="2" id="KW-0732">Signal</keyword>
<accession>A0ABV9KUA7</accession>
<evidence type="ECO:0008006" key="5">
    <source>
        <dbReference type="Google" id="ProtNLM"/>
    </source>
</evidence>
<dbReference type="PROSITE" id="PS51257">
    <property type="entry name" value="PROKAR_LIPOPROTEIN"/>
    <property type="match status" value="1"/>
</dbReference>
<evidence type="ECO:0000256" key="2">
    <source>
        <dbReference type="SAM" id="SignalP"/>
    </source>
</evidence>
<feature type="signal peptide" evidence="2">
    <location>
        <begin position="1"/>
        <end position="20"/>
    </location>
</feature>
<evidence type="ECO:0000313" key="4">
    <source>
        <dbReference type="Proteomes" id="UP001596023"/>
    </source>
</evidence>
<protein>
    <recommendedName>
        <fullName evidence="5">Lipoprotein</fullName>
    </recommendedName>
</protein>
<comment type="caution">
    <text evidence="3">The sequence shown here is derived from an EMBL/GenBank/DDBJ whole genome shotgun (WGS) entry which is preliminary data.</text>
</comment>
<gene>
    <name evidence="3" type="ORF">ACFO6W_05590</name>
</gene>
<keyword evidence="1" id="KW-0175">Coiled coil</keyword>
<organism evidence="3 4">
    <name type="scientific">Dysgonomonas termitidis</name>
    <dbReference type="NCBI Taxonomy" id="1516126"/>
    <lineage>
        <taxon>Bacteria</taxon>
        <taxon>Pseudomonadati</taxon>
        <taxon>Bacteroidota</taxon>
        <taxon>Bacteroidia</taxon>
        <taxon>Bacteroidales</taxon>
        <taxon>Dysgonomonadaceae</taxon>
        <taxon>Dysgonomonas</taxon>
    </lineage>
</organism>
<keyword evidence="4" id="KW-1185">Reference proteome</keyword>
<dbReference type="Proteomes" id="UP001596023">
    <property type="component" value="Unassembled WGS sequence"/>
</dbReference>
<reference evidence="4" key="1">
    <citation type="journal article" date="2019" name="Int. J. Syst. Evol. Microbiol.">
        <title>The Global Catalogue of Microorganisms (GCM) 10K type strain sequencing project: providing services to taxonomists for standard genome sequencing and annotation.</title>
        <authorList>
            <consortium name="The Broad Institute Genomics Platform"/>
            <consortium name="The Broad Institute Genome Sequencing Center for Infectious Disease"/>
            <person name="Wu L."/>
            <person name="Ma J."/>
        </authorList>
    </citation>
    <scope>NUCLEOTIDE SEQUENCE [LARGE SCALE GENOMIC DNA]</scope>
    <source>
        <strain evidence="4">CCUG 66188</strain>
    </source>
</reference>
<evidence type="ECO:0000256" key="1">
    <source>
        <dbReference type="SAM" id="Coils"/>
    </source>
</evidence>